<evidence type="ECO:0000256" key="1">
    <source>
        <dbReference type="ARBA" id="ARBA00007125"/>
    </source>
</evidence>
<dbReference type="InterPro" id="IPR030673">
    <property type="entry name" value="PyroPPase_GppA_Ppx"/>
</dbReference>
<gene>
    <name evidence="8" type="primary">ppx</name>
    <name evidence="8" type="ORF">ACJDU8_16630</name>
</gene>
<evidence type="ECO:0000259" key="7">
    <source>
        <dbReference type="Pfam" id="PF21447"/>
    </source>
</evidence>
<dbReference type="GO" id="GO:0004309">
    <property type="term" value="F:exopolyphosphatase activity"/>
    <property type="evidence" value="ECO:0007669"/>
    <property type="project" value="UniProtKB-EC"/>
</dbReference>
<keyword evidence="9" id="KW-1185">Reference proteome</keyword>
<dbReference type="EC" id="3.6.1.11" evidence="2"/>
<dbReference type="InterPro" id="IPR048950">
    <property type="entry name" value="Ppx_GppA_C"/>
</dbReference>
<dbReference type="NCBIfam" id="TIGR03706">
    <property type="entry name" value="exo_poly_only"/>
    <property type="match status" value="1"/>
</dbReference>
<dbReference type="Gene3D" id="3.30.420.40">
    <property type="match status" value="1"/>
</dbReference>
<dbReference type="EMBL" id="JBJHZX010000026">
    <property type="protein sequence ID" value="MFL0197171.1"/>
    <property type="molecule type" value="Genomic_DNA"/>
</dbReference>
<dbReference type="PANTHER" id="PTHR30005:SF0">
    <property type="entry name" value="RETROGRADE REGULATION PROTEIN 2"/>
    <property type="match status" value="1"/>
</dbReference>
<protein>
    <recommendedName>
        <fullName evidence="3">Exopolyphosphatase</fullName>
        <ecNumber evidence="2">3.6.1.11</ecNumber>
    </recommendedName>
</protein>
<evidence type="ECO:0000256" key="4">
    <source>
        <dbReference type="ARBA" id="ARBA00022801"/>
    </source>
</evidence>
<comment type="caution">
    <text evidence="8">The sequence shown here is derived from an EMBL/GenBank/DDBJ whole genome shotgun (WGS) entry which is preliminary data.</text>
</comment>
<dbReference type="Gene3D" id="3.30.420.150">
    <property type="entry name" value="Exopolyphosphatase. Domain 2"/>
    <property type="match status" value="1"/>
</dbReference>
<evidence type="ECO:0000313" key="9">
    <source>
        <dbReference type="Proteomes" id="UP001623660"/>
    </source>
</evidence>
<dbReference type="SUPFAM" id="SSF109604">
    <property type="entry name" value="HD-domain/PDEase-like"/>
    <property type="match status" value="1"/>
</dbReference>
<feature type="domain" description="Ppx/GppA phosphatase C-terminal" evidence="7">
    <location>
        <begin position="318"/>
        <end position="477"/>
    </location>
</feature>
<dbReference type="PANTHER" id="PTHR30005">
    <property type="entry name" value="EXOPOLYPHOSPHATASE"/>
    <property type="match status" value="1"/>
</dbReference>
<reference evidence="8 9" key="1">
    <citation type="submission" date="2024-11" db="EMBL/GenBank/DDBJ databases">
        <authorList>
            <person name="Heng Y.C."/>
            <person name="Lim A.C.H."/>
            <person name="Lee J.K.Y."/>
            <person name="Kittelmann S."/>
        </authorList>
    </citation>
    <scope>NUCLEOTIDE SEQUENCE [LARGE SCALE GENOMIC DNA]</scope>
    <source>
        <strain evidence="8 9">WILCCON 0269</strain>
    </source>
</reference>
<dbReference type="Gene3D" id="1.10.3210.10">
    <property type="entry name" value="Hypothetical protein af1432"/>
    <property type="match status" value="1"/>
</dbReference>
<organism evidence="8 9">
    <name type="scientific">Candidatus Clostridium eludens</name>
    <dbReference type="NCBI Taxonomy" id="3381663"/>
    <lineage>
        <taxon>Bacteria</taxon>
        <taxon>Bacillati</taxon>
        <taxon>Bacillota</taxon>
        <taxon>Clostridia</taxon>
        <taxon>Eubacteriales</taxon>
        <taxon>Clostridiaceae</taxon>
        <taxon>Clostridium</taxon>
    </lineage>
</organism>
<evidence type="ECO:0000259" key="6">
    <source>
        <dbReference type="Pfam" id="PF02541"/>
    </source>
</evidence>
<dbReference type="InterPro" id="IPR043129">
    <property type="entry name" value="ATPase_NBD"/>
</dbReference>
<dbReference type="InterPro" id="IPR022371">
    <property type="entry name" value="Exopolyphosphatase"/>
</dbReference>
<dbReference type="RefSeq" id="WP_406793275.1">
    <property type="nucleotide sequence ID" value="NZ_JBJHZX010000026.1"/>
</dbReference>
<comment type="catalytic activity">
    <reaction evidence="5">
        <text>[phosphate](n) + H2O = [phosphate](n-1) + phosphate + H(+)</text>
        <dbReference type="Rhea" id="RHEA:21528"/>
        <dbReference type="Rhea" id="RHEA-COMP:9859"/>
        <dbReference type="Rhea" id="RHEA-COMP:14279"/>
        <dbReference type="ChEBI" id="CHEBI:15377"/>
        <dbReference type="ChEBI" id="CHEBI:15378"/>
        <dbReference type="ChEBI" id="CHEBI:16838"/>
        <dbReference type="ChEBI" id="CHEBI:43474"/>
        <dbReference type="EC" id="3.6.1.11"/>
    </reaction>
</comment>
<comment type="similarity">
    <text evidence="1">Belongs to the GppA/Ppx family.</text>
</comment>
<evidence type="ECO:0000313" key="8">
    <source>
        <dbReference type="EMBL" id="MFL0197171.1"/>
    </source>
</evidence>
<name>A0ABW8SMZ9_9CLOT</name>
<accession>A0ABW8SMZ9</accession>
<dbReference type="InterPro" id="IPR050273">
    <property type="entry name" value="GppA/Ppx_hydrolase"/>
</dbReference>
<dbReference type="CDD" id="cd24052">
    <property type="entry name" value="ASKHA_NBD_HpPPX-GppA-like"/>
    <property type="match status" value="1"/>
</dbReference>
<dbReference type="SUPFAM" id="SSF53067">
    <property type="entry name" value="Actin-like ATPase domain"/>
    <property type="match status" value="2"/>
</dbReference>
<dbReference type="PIRSF" id="PIRSF001267">
    <property type="entry name" value="Pyrophosphatase_GppA_Ppx"/>
    <property type="match status" value="1"/>
</dbReference>
<evidence type="ECO:0000256" key="3">
    <source>
        <dbReference type="ARBA" id="ARBA00020416"/>
    </source>
</evidence>
<keyword evidence="4 8" id="KW-0378">Hydrolase</keyword>
<dbReference type="Pfam" id="PF21447">
    <property type="entry name" value="Ppx-GppA_III"/>
    <property type="match status" value="1"/>
</dbReference>
<dbReference type="InterPro" id="IPR003695">
    <property type="entry name" value="Ppx_GppA_N"/>
</dbReference>
<sequence length="502" mass="57212">MIRIGIVDIGSNSIRLVIAQIHGNNSFSIIDEVKETIRLGKDMNLKGQLNPMRIDKTISVLSFFKRLCTSQNVKHTIIVATEAVRKAANQTEFLNRVRNELNMEIRVLSGKEEAYYDYFGTINSIDFSDALLLDIGGSSTELIWVQGRQLRESISLPIGALTLTEKFSLSHPIDENTEAELIDFLLSYYDDIPWLKNLKNIKLIGIGGSIRNIARINQKAQDYPLDNLHNYEMTSNEVKNIYESVKHKNYSQRKKIKGLSKDRADIFLGPMASVVTLQKFVNSDELCISSSGIRDGLLYEYILHKEIPLNDVLDFSLNNHILNFELDKIHALKVWSLTEILYNDLKLLIDILPSESIYKILKTSSLLHDCGIRISYYDHHKHSFYIILNSKINGLSHKEQIISSYVAASHRKNTLKINSEHYAKIINKNDIEIIEKLSILLRISENLDRAMNGNIHKINCSISEKEVVIDITSKNDALLEINSVLEAAPAFEKIFNKKLVIK</sequence>
<feature type="domain" description="Ppx/GppA phosphatase N-terminal" evidence="6">
    <location>
        <begin position="17"/>
        <end position="302"/>
    </location>
</feature>
<proteinExistence type="inferred from homology"/>
<dbReference type="Pfam" id="PF02541">
    <property type="entry name" value="Ppx-GppA"/>
    <property type="match status" value="1"/>
</dbReference>
<dbReference type="Proteomes" id="UP001623660">
    <property type="component" value="Unassembled WGS sequence"/>
</dbReference>
<evidence type="ECO:0000256" key="2">
    <source>
        <dbReference type="ARBA" id="ARBA00012451"/>
    </source>
</evidence>
<evidence type="ECO:0000256" key="5">
    <source>
        <dbReference type="ARBA" id="ARBA00047607"/>
    </source>
</evidence>